<dbReference type="GO" id="GO:0006362">
    <property type="term" value="P:transcription elongation by RNA polymerase I"/>
    <property type="evidence" value="ECO:0007669"/>
    <property type="project" value="UniProtKB-ARBA"/>
</dbReference>
<evidence type="ECO:0000256" key="8">
    <source>
        <dbReference type="SAM" id="MobiDB-lite"/>
    </source>
</evidence>
<evidence type="ECO:0000256" key="6">
    <source>
        <dbReference type="ARBA" id="ARBA00023242"/>
    </source>
</evidence>
<dbReference type="Pfam" id="PF17875">
    <property type="entry name" value="RPA43_OB"/>
    <property type="match status" value="1"/>
</dbReference>
<evidence type="ECO:0000256" key="1">
    <source>
        <dbReference type="ARBA" id="ARBA00004604"/>
    </source>
</evidence>
<feature type="region of interest" description="Disordered" evidence="8">
    <location>
        <begin position="1"/>
        <end position="164"/>
    </location>
</feature>
<comment type="caution">
    <text evidence="10">The sequence shown here is derived from an EMBL/GenBank/DDBJ whole genome shotgun (WGS) entry which is preliminary data.</text>
</comment>
<reference evidence="10" key="1">
    <citation type="submission" date="2023-08" db="EMBL/GenBank/DDBJ databases">
        <title>Black Yeasts Isolated from many extreme environments.</title>
        <authorList>
            <person name="Coleine C."/>
            <person name="Stajich J.E."/>
            <person name="Selbmann L."/>
        </authorList>
    </citation>
    <scope>NUCLEOTIDE SEQUENCE</scope>
    <source>
        <strain evidence="10">CCFEE 5401</strain>
    </source>
</reference>
<dbReference type="FunFam" id="3.30.1490.120:FF:000004">
    <property type="entry name" value="RNA polymerase I subunit Rpa43"/>
    <property type="match status" value="1"/>
</dbReference>
<dbReference type="EMBL" id="JAVRRL010000065">
    <property type="protein sequence ID" value="KAK5109417.1"/>
    <property type="molecule type" value="Genomic_DNA"/>
</dbReference>
<keyword evidence="4" id="KW-0597">Phosphoprotein</keyword>
<dbReference type="InterPro" id="IPR045113">
    <property type="entry name" value="Rpb7-like"/>
</dbReference>
<evidence type="ECO:0000256" key="5">
    <source>
        <dbReference type="ARBA" id="ARBA00023163"/>
    </source>
</evidence>
<evidence type="ECO:0000256" key="7">
    <source>
        <dbReference type="RuleBase" id="RU369086"/>
    </source>
</evidence>
<dbReference type="Gene3D" id="2.40.50.1060">
    <property type="match status" value="1"/>
</dbReference>
<sequence length="387" mass="42547">MSAVPILEGQAVQKTDKAVGDSSAKKRKREEEQTNGVAAEHVKKKSKTKKSEISRTALNTIGQDEAVNEDAGRQEPGKQIVNGETQSSTTKQKKGKSNGTDSVQSEGTAAAEVVEAKSAKKKRKPKDDQGHGYSPKPTLATPSSSKVRPPANAADDNESDESSTLFDDKLLQQHSPFVQETHSLYLALSPCANAFPLEGLIAEHISPLLLTYYPPIKGVVLKYSNPRMSEHPDHESTNEEAVLSKAIDEYAVTFVWLTLDFLLLRPSRGTYLEGYVNLQNQSLLGLMCYNYFSAAIEFSRLPTDWIWKEDGEQDNGYARQRGGYWTNRYGEKMDGRVVFRVRDFDASGSGDQGVGSISIAGTLLSAKDDARLDDGERQTGLVGNRRR</sequence>
<evidence type="ECO:0000256" key="3">
    <source>
        <dbReference type="ARBA" id="ARBA00022478"/>
    </source>
</evidence>
<evidence type="ECO:0000313" key="11">
    <source>
        <dbReference type="Proteomes" id="UP001310890"/>
    </source>
</evidence>
<dbReference type="Proteomes" id="UP001310890">
    <property type="component" value="Unassembled WGS sequence"/>
</dbReference>
<evidence type="ECO:0000313" key="10">
    <source>
        <dbReference type="EMBL" id="KAK5109417.1"/>
    </source>
</evidence>
<gene>
    <name evidence="10" type="ORF">LTR62_007083</name>
</gene>
<comment type="subcellular location">
    <subcellularLocation>
        <location evidence="1">Nucleus</location>
        <location evidence="1">Nucleolus</location>
    </subcellularLocation>
</comment>
<keyword evidence="5 7" id="KW-0804">Transcription</keyword>
<proteinExistence type="inferred from homology"/>
<feature type="domain" description="RPA43 OB" evidence="9">
    <location>
        <begin position="266"/>
        <end position="364"/>
    </location>
</feature>
<dbReference type="InterPro" id="IPR041178">
    <property type="entry name" value="RPA43_OB"/>
</dbReference>
<dbReference type="InterPro" id="IPR036898">
    <property type="entry name" value="RNA_pol_Rpb7-like_N_sf"/>
</dbReference>
<evidence type="ECO:0000256" key="4">
    <source>
        <dbReference type="ARBA" id="ARBA00022553"/>
    </source>
</evidence>
<organism evidence="10 11">
    <name type="scientific">Meristemomyces frigidus</name>
    <dbReference type="NCBI Taxonomy" id="1508187"/>
    <lineage>
        <taxon>Eukaryota</taxon>
        <taxon>Fungi</taxon>
        <taxon>Dikarya</taxon>
        <taxon>Ascomycota</taxon>
        <taxon>Pezizomycotina</taxon>
        <taxon>Dothideomycetes</taxon>
        <taxon>Dothideomycetidae</taxon>
        <taxon>Mycosphaerellales</taxon>
        <taxon>Teratosphaeriaceae</taxon>
        <taxon>Meristemomyces</taxon>
    </lineage>
</organism>
<dbReference type="Gene3D" id="3.30.1490.120">
    <property type="entry name" value="RNA polymerase Rpb7-like, N-terminal domain"/>
    <property type="match status" value="1"/>
</dbReference>
<dbReference type="PANTHER" id="PTHR12709">
    <property type="entry name" value="DNA-DIRECTED RNA POLYMERASE II, III"/>
    <property type="match status" value="1"/>
</dbReference>
<dbReference type="GO" id="GO:0005736">
    <property type="term" value="C:RNA polymerase I complex"/>
    <property type="evidence" value="ECO:0007669"/>
    <property type="project" value="UniProtKB-ARBA"/>
</dbReference>
<dbReference type="PANTHER" id="PTHR12709:SF5">
    <property type="entry name" value="DNA-DIRECTED RNA POLYMERASE I SUBUNIT RPA43"/>
    <property type="match status" value="1"/>
</dbReference>
<protein>
    <recommendedName>
        <fullName evidence="7">DNA-directed RNA polymerase subunit</fullName>
    </recommendedName>
</protein>
<keyword evidence="6 7" id="KW-0539">Nucleus</keyword>
<dbReference type="GO" id="GO:0006361">
    <property type="term" value="P:transcription initiation at RNA polymerase I promoter"/>
    <property type="evidence" value="ECO:0007669"/>
    <property type="project" value="UniProtKB-ARBA"/>
</dbReference>
<accession>A0AAN7TB40</accession>
<name>A0AAN7TB40_9PEZI</name>
<evidence type="ECO:0000259" key="9">
    <source>
        <dbReference type="Pfam" id="PF17875"/>
    </source>
</evidence>
<comment type="similarity">
    <text evidence="2">Belongs to the eukaryotic RPA43 RNA polymerase subunit family.</text>
</comment>
<evidence type="ECO:0000256" key="2">
    <source>
        <dbReference type="ARBA" id="ARBA00005930"/>
    </source>
</evidence>
<comment type="function">
    <text evidence="7">DNA-dependent RNA polymerase which catalyzes the transcription of DNA into RNA using the four ribonucleoside triphosphates as substrates.</text>
</comment>
<dbReference type="AlphaFoldDB" id="A0AAN7TB40"/>
<keyword evidence="3 7" id="KW-0240">DNA-directed RNA polymerase</keyword>